<evidence type="ECO:0000313" key="2">
    <source>
        <dbReference type="EMBL" id="QDT59493.1"/>
    </source>
</evidence>
<dbReference type="AlphaFoldDB" id="A0A517STU4"/>
<name>A0A517STU4_9BACT</name>
<dbReference type="EMBL" id="CP036272">
    <property type="protein sequence ID" value="QDT59493.1"/>
    <property type="molecule type" value="Genomic_DNA"/>
</dbReference>
<evidence type="ECO:0000256" key="1">
    <source>
        <dbReference type="SAM" id="MobiDB-lite"/>
    </source>
</evidence>
<feature type="region of interest" description="Disordered" evidence="1">
    <location>
        <begin position="346"/>
        <end position="390"/>
    </location>
</feature>
<protein>
    <submittedName>
        <fullName evidence="2">Uncharacterized protein</fullName>
    </submittedName>
</protein>
<accession>A0A517STU4</accession>
<reference evidence="2 3" key="1">
    <citation type="submission" date="2019-02" db="EMBL/GenBank/DDBJ databases">
        <title>Deep-cultivation of Planctomycetes and their phenomic and genomic characterization uncovers novel biology.</title>
        <authorList>
            <person name="Wiegand S."/>
            <person name="Jogler M."/>
            <person name="Boedeker C."/>
            <person name="Pinto D."/>
            <person name="Vollmers J."/>
            <person name="Rivas-Marin E."/>
            <person name="Kohn T."/>
            <person name="Peeters S.H."/>
            <person name="Heuer A."/>
            <person name="Rast P."/>
            <person name="Oberbeckmann S."/>
            <person name="Bunk B."/>
            <person name="Jeske O."/>
            <person name="Meyerdierks A."/>
            <person name="Storesund J.E."/>
            <person name="Kallscheuer N."/>
            <person name="Luecker S."/>
            <person name="Lage O.M."/>
            <person name="Pohl T."/>
            <person name="Merkel B.J."/>
            <person name="Hornburger P."/>
            <person name="Mueller R.-W."/>
            <person name="Bruemmer F."/>
            <person name="Labrenz M."/>
            <person name="Spormann A.M."/>
            <person name="Op den Camp H."/>
            <person name="Overmann J."/>
            <person name="Amann R."/>
            <person name="Jetten M.S.M."/>
            <person name="Mascher T."/>
            <person name="Medema M.H."/>
            <person name="Devos D.P."/>
            <person name="Kaster A.-K."/>
            <person name="Ovreas L."/>
            <person name="Rohde M."/>
            <person name="Galperin M.Y."/>
            <person name="Jogler C."/>
        </authorList>
    </citation>
    <scope>NUCLEOTIDE SEQUENCE [LARGE SCALE GENOMIC DNA]</scope>
    <source>
        <strain evidence="2 3">SV_7m_r</strain>
    </source>
</reference>
<proteinExistence type="predicted"/>
<gene>
    <name evidence="2" type="ORF">SV7mr_20000</name>
</gene>
<keyword evidence="3" id="KW-1185">Reference proteome</keyword>
<dbReference type="Proteomes" id="UP000315003">
    <property type="component" value="Chromosome"/>
</dbReference>
<sequence length="667" mass="77029">MTDIDRVNDEENERKINELFFQERVDALLKKFPDTPVLERWPLRARTARWWRRCESRKPKKDAKPSAIIRHQYEFTSRTPHQNLQTGKRWETTEIEQRWRPVCVYDYESTREFKKHARTIATEQFWDFFCHFSSEDYRVAYTDDGASSWCGKIKEDEVRDHINGKRDFARRASEKTRSITIDHDLHGGCRNVFMKQLEILLDDFWGTEAWHIQAKQKNANGVHFINVWQNPFDTNKAIAGLRQRLISLDEKYPELAKEAESKDMHSFASMEILPTKGNGMRLPLASSRTMLIDQPLQQVTYRKREVQDVVGYMNWVLAAVKGQASVMPKGEVQAWIEKALKQREKEERNLSSILHPHQSTPSPEKPVSNKAAAPKTGKQKQKRKADFKGMKGKSWKQITQALSGEMQADSIDHWINQLALYTPFKFATPDEAVACIEKFVDELPDQSVSDRLTSGKRARVSANIRICVKNAFNGWTGQPRPEETKKKLTAVWKRFQLTGRDLFDKSTWGKSGSAYEVKLAPDFEWTEEELGQLTQLANLLRTNITNCDEAVRHLIRLIRVHSEVSKDKIKSILETAGIKCGSKRDDKPKAIKNWLIGAKWIYAEAAYVPKVRCYRYGLGKTMRIKFPPLEADDKVFAGEGESLEELTARFEKEKSSLFSAEPVGVIN</sequence>
<dbReference type="RefSeq" id="WP_145271406.1">
    <property type="nucleotide sequence ID" value="NZ_CP036272.1"/>
</dbReference>
<organism evidence="2 3">
    <name type="scientific">Stieleria bergensis</name>
    <dbReference type="NCBI Taxonomy" id="2528025"/>
    <lineage>
        <taxon>Bacteria</taxon>
        <taxon>Pseudomonadati</taxon>
        <taxon>Planctomycetota</taxon>
        <taxon>Planctomycetia</taxon>
        <taxon>Pirellulales</taxon>
        <taxon>Pirellulaceae</taxon>
        <taxon>Stieleria</taxon>
    </lineage>
</organism>
<evidence type="ECO:0000313" key="3">
    <source>
        <dbReference type="Proteomes" id="UP000315003"/>
    </source>
</evidence>